<gene>
    <name evidence="1" type="ORF">GGR93_003831</name>
</gene>
<sequence>MIRVKTTSHFIARLFHMVARYTGPQIAVGRA</sequence>
<dbReference type="AlphaFoldDB" id="A0A7W6MBI2"/>
<evidence type="ECO:0000313" key="1">
    <source>
        <dbReference type="EMBL" id="MBB4176023.1"/>
    </source>
</evidence>
<reference evidence="1 2" key="1">
    <citation type="submission" date="2020-08" db="EMBL/GenBank/DDBJ databases">
        <title>Genomic Encyclopedia of Type Strains, Phase IV (KMG-IV): sequencing the most valuable type-strain genomes for metagenomic binning, comparative biology and taxonomic classification.</title>
        <authorList>
            <person name="Goeker M."/>
        </authorList>
    </citation>
    <scope>NUCLEOTIDE SEQUENCE [LARGE SCALE GENOMIC DNA]</scope>
    <source>
        <strain evidence="1 2">DSM 101015</strain>
    </source>
</reference>
<comment type="caution">
    <text evidence="1">The sequence shown here is derived from an EMBL/GenBank/DDBJ whole genome shotgun (WGS) entry which is preliminary data.</text>
</comment>
<dbReference type="EMBL" id="JACIFU010000007">
    <property type="protein sequence ID" value="MBB4176023.1"/>
    <property type="molecule type" value="Genomic_DNA"/>
</dbReference>
<accession>A0A7W6MBI2</accession>
<keyword evidence="2" id="KW-1185">Reference proteome</keyword>
<proteinExistence type="predicted"/>
<name>A0A7W6MBI2_9RHOB</name>
<organism evidence="1 2">
    <name type="scientific">Sulfitobacter noctilucicola</name>
    <dbReference type="NCBI Taxonomy" id="1342301"/>
    <lineage>
        <taxon>Bacteria</taxon>
        <taxon>Pseudomonadati</taxon>
        <taxon>Pseudomonadota</taxon>
        <taxon>Alphaproteobacteria</taxon>
        <taxon>Rhodobacterales</taxon>
        <taxon>Roseobacteraceae</taxon>
        <taxon>Sulfitobacter</taxon>
    </lineage>
</organism>
<dbReference type="Proteomes" id="UP000565745">
    <property type="component" value="Unassembled WGS sequence"/>
</dbReference>
<protein>
    <submittedName>
        <fullName evidence="1">Uncharacterized protein</fullName>
    </submittedName>
</protein>
<evidence type="ECO:0000313" key="2">
    <source>
        <dbReference type="Proteomes" id="UP000565745"/>
    </source>
</evidence>